<accession>A0A1B9HWU3</accession>
<dbReference type="EMBL" id="CP144520">
    <property type="protein sequence ID" value="WWC67473.1"/>
    <property type="molecule type" value="Genomic_DNA"/>
</dbReference>
<reference evidence="2" key="3">
    <citation type="submission" date="2016-07" db="EMBL/GenBank/DDBJ databases">
        <title>Evolution of pathogenesis and genome organization in the Tremellales.</title>
        <authorList>
            <person name="Cuomo C."/>
            <person name="Litvintseva A."/>
            <person name="Heitman J."/>
            <person name="Chen Y."/>
            <person name="Sun S."/>
            <person name="Springer D."/>
            <person name="Dromer F."/>
            <person name="Young S."/>
            <person name="Zeng Q."/>
            <person name="Chapman S."/>
            <person name="Gujja S."/>
            <person name="Saif S."/>
            <person name="Birren B."/>
        </authorList>
    </citation>
    <scope>NUCLEOTIDE SEQUENCE</scope>
    <source>
        <strain evidence="2">CBS 10737</strain>
    </source>
</reference>
<feature type="region of interest" description="Disordered" evidence="1">
    <location>
        <begin position="429"/>
        <end position="503"/>
    </location>
</feature>
<reference evidence="3" key="4">
    <citation type="submission" date="2024-02" db="EMBL/GenBank/DDBJ databases">
        <title>Comparative genomics of Cryptococcus and Kwoniella reveals pathogenesis evolution and contrasting modes of karyotype evolution via chromosome fusion or intercentromeric recombination.</title>
        <authorList>
            <person name="Coelho M.A."/>
            <person name="David-Palma M."/>
            <person name="Shea T."/>
            <person name="Bowers K."/>
            <person name="McGinley-Smith S."/>
            <person name="Mohammad A.W."/>
            <person name="Gnirke A."/>
            <person name="Yurkov A.M."/>
            <person name="Nowrousian M."/>
            <person name="Sun S."/>
            <person name="Cuomo C.A."/>
            <person name="Heitman J."/>
        </authorList>
    </citation>
    <scope>NUCLEOTIDE SEQUENCE</scope>
    <source>
        <strain evidence="3">CBS 10737</strain>
    </source>
</reference>
<proteinExistence type="predicted"/>
<dbReference type="RefSeq" id="XP_019008962.1">
    <property type="nucleotide sequence ID" value="XM_019158349.1"/>
</dbReference>
<dbReference type="KEGG" id="kpin:30175018"/>
<protein>
    <submittedName>
        <fullName evidence="2">Uncharacterized protein</fullName>
    </submittedName>
</protein>
<dbReference type="AlphaFoldDB" id="A0A1B9HWU3"/>
<dbReference type="EMBL" id="KV700116">
    <property type="protein sequence ID" value="OCF47743.1"/>
    <property type="molecule type" value="Genomic_DNA"/>
</dbReference>
<gene>
    <name evidence="2" type="ORF">I206_06649</name>
    <name evidence="3" type="ORF">I206_101381</name>
</gene>
<reference evidence="3" key="2">
    <citation type="submission" date="2013-07" db="EMBL/GenBank/DDBJ databases">
        <authorList>
            <consortium name="The Broad Institute Genome Sequencing Platform"/>
            <person name="Cuomo C."/>
            <person name="Litvintseva A."/>
            <person name="Chen Y."/>
            <person name="Heitman J."/>
            <person name="Sun S."/>
            <person name="Springer D."/>
            <person name="Dromer F."/>
            <person name="Young S.K."/>
            <person name="Zeng Q."/>
            <person name="Gargeya S."/>
            <person name="Fitzgerald M."/>
            <person name="Abouelleil A."/>
            <person name="Alvarado L."/>
            <person name="Berlin A.M."/>
            <person name="Chapman S.B."/>
            <person name="Dewar J."/>
            <person name="Goldberg J."/>
            <person name="Griggs A."/>
            <person name="Gujja S."/>
            <person name="Hansen M."/>
            <person name="Howarth C."/>
            <person name="Imamovic A."/>
            <person name="Larimer J."/>
            <person name="McCowan C."/>
            <person name="Murphy C."/>
            <person name="Pearson M."/>
            <person name="Priest M."/>
            <person name="Roberts A."/>
            <person name="Saif S."/>
            <person name="Shea T."/>
            <person name="Sykes S."/>
            <person name="Wortman J."/>
            <person name="Nusbaum C."/>
            <person name="Birren B."/>
        </authorList>
    </citation>
    <scope>NUCLEOTIDE SEQUENCE</scope>
    <source>
        <strain evidence="3">CBS 10737</strain>
    </source>
</reference>
<keyword evidence="4" id="KW-1185">Reference proteome</keyword>
<sequence length="503" mass="57754">MSNNTHDTCSATKPSHLSLDGTDRDVNFSAQFKSDQVVFSINVMPYLQRASYPYYTPGSYNDEHTIRESRWEMSEPRCTAKVSTSVNDNKLTQDCHSMKLLIDEVLQHVSEGRISQRLSQQIGKVGIRQIQDKIIGFNKLLNDRHAIGVHTTEKQTDELVGDITKYNQDLADYWHDLVNETIHTLPKQLKSRKTEYTITKLNVYEMEPPIEQLRELNMFSAVEQKSLLHKTISNMTNPSIWIISDCSHRISPTAVGYANDENGNLIEMERYDTENVRTAVVPIYPKDNNKIDEIISSMNSYMFELMEEIRKESATYTQLVPVLTIDSANTFDLKQSKLIDKSRRREILRQIQIDWSGKIEKIAQPLISAPAPTASSVLRRTKIPIEFIHPREFSHLNPGLSNYFTFLDYESLEDALQGDWPFTRRCPIRNFPSTETQPVERVDGPLSDHTQVSDEAPAESIAVEVRQESSQVTGNSRRRPTRRDALDTGRIEPPEDYNYTYIS</sequence>
<dbReference type="GeneID" id="30175018"/>
<name>A0A1B9HWU3_9TREE</name>
<dbReference type="Proteomes" id="UP000094020">
    <property type="component" value="Chromosome 2"/>
</dbReference>
<evidence type="ECO:0000313" key="4">
    <source>
        <dbReference type="Proteomes" id="UP000094020"/>
    </source>
</evidence>
<evidence type="ECO:0000256" key="1">
    <source>
        <dbReference type="SAM" id="MobiDB-lite"/>
    </source>
</evidence>
<evidence type="ECO:0000313" key="3">
    <source>
        <dbReference type="EMBL" id="WWC67473.1"/>
    </source>
</evidence>
<evidence type="ECO:0000313" key="2">
    <source>
        <dbReference type="EMBL" id="OCF47743.1"/>
    </source>
</evidence>
<feature type="compositionally biased region" description="Basic and acidic residues" evidence="1">
    <location>
        <begin position="482"/>
        <end position="493"/>
    </location>
</feature>
<reference evidence="2" key="1">
    <citation type="submission" date="2013-07" db="EMBL/GenBank/DDBJ databases">
        <title>The Genome Sequence of Cryptococcus pinus CBS10737.</title>
        <authorList>
            <consortium name="The Broad Institute Genome Sequencing Platform"/>
            <person name="Cuomo C."/>
            <person name="Litvintseva A."/>
            <person name="Chen Y."/>
            <person name="Heitman J."/>
            <person name="Sun S."/>
            <person name="Springer D."/>
            <person name="Dromer F."/>
            <person name="Young S.K."/>
            <person name="Zeng Q."/>
            <person name="Gargeya S."/>
            <person name="Fitzgerald M."/>
            <person name="Abouelleil A."/>
            <person name="Alvarado L."/>
            <person name="Berlin A.M."/>
            <person name="Chapman S.B."/>
            <person name="Dewar J."/>
            <person name="Goldberg J."/>
            <person name="Griggs A."/>
            <person name="Gujja S."/>
            <person name="Hansen M."/>
            <person name="Howarth C."/>
            <person name="Imamovic A."/>
            <person name="Larimer J."/>
            <person name="McCowan C."/>
            <person name="Murphy C."/>
            <person name="Pearson M."/>
            <person name="Priest M."/>
            <person name="Roberts A."/>
            <person name="Saif S."/>
            <person name="Shea T."/>
            <person name="Sykes S."/>
            <person name="Wortman J."/>
            <person name="Nusbaum C."/>
            <person name="Birren B."/>
        </authorList>
    </citation>
    <scope>NUCLEOTIDE SEQUENCE [LARGE SCALE GENOMIC DNA]</scope>
    <source>
        <strain evidence="2">CBS 10737</strain>
    </source>
</reference>
<organism evidence="2">
    <name type="scientific">Kwoniella pini CBS 10737</name>
    <dbReference type="NCBI Taxonomy" id="1296096"/>
    <lineage>
        <taxon>Eukaryota</taxon>
        <taxon>Fungi</taxon>
        <taxon>Dikarya</taxon>
        <taxon>Basidiomycota</taxon>
        <taxon>Agaricomycotina</taxon>
        <taxon>Tremellomycetes</taxon>
        <taxon>Tremellales</taxon>
        <taxon>Cryptococcaceae</taxon>
        <taxon>Kwoniella</taxon>
    </lineage>
</organism>